<protein>
    <recommendedName>
        <fullName evidence="3">histidine kinase</fullName>
        <ecNumber evidence="3">2.7.13.3</ecNumber>
    </recommendedName>
</protein>
<comment type="caution">
    <text evidence="14">The sequence shown here is derived from an EMBL/GenBank/DDBJ whole genome shotgun (WGS) entry which is preliminary data.</text>
</comment>
<evidence type="ECO:0000256" key="4">
    <source>
        <dbReference type="ARBA" id="ARBA00022553"/>
    </source>
</evidence>
<dbReference type="PANTHER" id="PTHR45436:SF5">
    <property type="entry name" value="SENSOR HISTIDINE KINASE TRCS"/>
    <property type="match status" value="1"/>
</dbReference>
<dbReference type="EC" id="2.7.13.3" evidence="3"/>
<evidence type="ECO:0000256" key="8">
    <source>
        <dbReference type="ARBA" id="ARBA00022989"/>
    </source>
</evidence>
<keyword evidence="4" id="KW-0597">Phosphoprotein</keyword>
<organism evidence="14 15">
    <name type="scientific">Comamonas denitrificans</name>
    <dbReference type="NCBI Taxonomy" id="117506"/>
    <lineage>
        <taxon>Bacteria</taxon>
        <taxon>Pseudomonadati</taxon>
        <taxon>Pseudomonadota</taxon>
        <taxon>Betaproteobacteria</taxon>
        <taxon>Burkholderiales</taxon>
        <taxon>Comamonadaceae</taxon>
        <taxon>Comamonas</taxon>
    </lineage>
</organism>
<dbReference type="Proteomes" id="UP000664731">
    <property type="component" value="Unassembled WGS sequence"/>
</dbReference>
<dbReference type="Gene3D" id="1.10.287.130">
    <property type="match status" value="1"/>
</dbReference>
<dbReference type="SMART" id="SM00387">
    <property type="entry name" value="HATPase_c"/>
    <property type="match status" value="1"/>
</dbReference>
<keyword evidence="10 11" id="KW-0472">Membrane</keyword>
<feature type="domain" description="HAMP" evidence="13">
    <location>
        <begin position="208"/>
        <end position="259"/>
    </location>
</feature>
<dbReference type="InterPro" id="IPR004358">
    <property type="entry name" value="Sig_transdc_His_kin-like_C"/>
</dbReference>
<dbReference type="Pfam" id="PF02518">
    <property type="entry name" value="HATPase_c"/>
    <property type="match status" value="1"/>
</dbReference>
<evidence type="ECO:0000313" key="15">
    <source>
        <dbReference type="Proteomes" id="UP000664731"/>
    </source>
</evidence>
<evidence type="ECO:0000256" key="3">
    <source>
        <dbReference type="ARBA" id="ARBA00012438"/>
    </source>
</evidence>
<evidence type="ECO:0000259" key="12">
    <source>
        <dbReference type="PROSITE" id="PS50109"/>
    </source>
</evidence>
<keyword evidence="6 11" id="KW-0812">Transmembrane</keyword>
<dbReference type="GO" id="GO:0005886">
    <property type="term" value="C:plasma membrane"/>
    <property type="evidence" value="ECO:0007669"/>
    <property type="project" value="TreeGrafter"/>
</dbReference>
<dbReference type="PANTHER" id="PTHR45436">
    <property type="entry name" value="SENSOR HISTIDINE KINASE YKOH"/>
    <property type="match status" value="1"/>
</dbReference>
<dbReference type="RefSeq" id="WP_207575483.1">
    <property type="nucleotide sequence ID" value="NZ_JAFNME010000019.1"/>
</dbReference>
<dbReference type="PROSITE" id="PS50109">
    <property type="entry name" value="HIS_KIN"/>
    <property type="match status" value="1"/>
</dbReference>
<dbReference type="SUPFAM" id="SSF55874">
    <property type="entry name" value="ATPase domain of HSP90 chaperone/DNA topoisomerase II/histidine kinase"/>
    <property type="match status" value="1"/>
</dbReference>
<dbReference type="InterPro" id="IPR050428">
    <property type="entry name" value="TCS_sensor_his_kinase"/>
</dbReference>
<comment type="subcellular location">
    <subcellularLocation>
        <location evidence="2">Membrane</location>
    </subcellularLocation>
</comment>
<dbReference type="EMBL" id="JAFNME010000019">
    <property type="protein sequence ID" value="MBO1250041.1"/>
    <property type="molecule type" value="Genomic_DNA"/>
</dbReference>
<reference evidence="14" key="1">
    <citation type="submission" date="2021-03" db="EMBL/GenBank/DDBJ databases">
        <title>Comamonas denitrificans.</title>
        <authorList>
            <person name="Finster K."/>
        </authorList>
    </citation>
    <scope>NUCLEOTIDE SEQUENCE</scope>
    <source>
        <strain evidence="14">MM2021_4</strain>
    </source>
</reference>
<keyword evidence="5" id="KW-0808">Transferase</keyword>
<keyword evidence="7" id="KW-0418">Kinase</keyword>
<dbReference type="InterPro" id="IPR003594">
    <property type="entry name" value="HATPase_dom"/>
</dbReference>
<dbReference type="PRINTS" id="PR00344">
    <property type="entry name" value="BCTRLSENSOR"/>
</dbReference>
<evidence type="ECO:0000259" key="13">
    <source>
        <dbReference type="PROSITE" id="PS50885"/>
    </source>
</evidence>
<proteinExistence type="predicted"/>
<feature type="transmembrane region" description="Helical" evidence="11">
    <location>
        <begin position="21"/>
        <end position="40"/>
    </location>
</feature>
<feature type="domain" description="Histidine kinase" evidence="12">
    <location>
        <begin position="267"/>
        <end position="469"/>
    </location>
</feature>
<dbReference type="InterPro" id="IPR003660">
    <property type="entry name" value="HAMP_dom"/>
</dbReference>
<evidence type="ECO:0000256" key="6">
    <source>
        <dbReference type="ARBA" id="ARBA00022692"/>
    </source>
</evidence>
<dbReference type="AlphaFoldDB" id="A0A939GZC7"/>
<dbReference type="InterPro" id="IPR005467">
    <property type="entry name" value="His_kinase_dom"/>
</dbReference>
<dbReference type="GO" id="GO:0000160">
    <property type="term" value="P:phosphorelay signal transduction system"/>
    <property type="evidence" value="ECO:0007669"/>
    <property type="project" value="UniProtKB-KW"/>
</dbReference>
<accession>A0A939GZC7</accession>
<keyword evidence="9" id="KW-0902">Two-component regulatory system</keyword>
<sequence>MSAPARPAAQAQPTYSLRRRLLLGTLGWVLLAVLTAGWGLRDLFQSHIQAQLQDQLLMQLNQLSGAVRSDAQGQLHVPPLATDPRWSTPLSGLYWQIDSQAQGQAPRMAAARSRSLWDQVLPLPAQAEWDAHAPEGHSVWTLHQEGQRLLAVSHHIHLPEEGAPTLRITVAADERLLAEPLGRFTTMLLIALGTLAAGLLMAAAVQMQWLLRPLQQLRQHLGAVQAGDAAQLQGHYPQELTPLVTTLNHVLASNAEMVQRARTQAGNLAHALNTPLSILTNAAAQDPSALGQLVQEQVAHARRHVDYHLARARAGAAVRATGLASPVQPTTQALLRTMARLYPAVDFGLNAPAAPLHFKGEVQDLFEMLGNLLDNAGKWAHRQVSVTLAPATAPGMLLITVDDDGPGIADAAQRQQIFQRGERLDENRPGAGLGLNIVQVLAQTYGGDVRAEPSALGGLQLQLQLPLSATPAAAAA</sequence>
<keyword evidence="15" id="KW-1185">Reference proteome</keyword>
<evidence type="ECO:0000256" key="9">
    <source>
        <dbReference type="ARBA" id="ARBA00023012"/>
    </source>
</evidence>
<gene>
    <name evidence="14" type="ORF">J1777_09440</name>
</gene>
<evidence type="ECO:0000256" key="7">
    <source>
        <dbReference type="ARBA" id="ARBA00022777"/>
    </source>
</evidence>
<keyword evidence="8 11" id="KW-1133">Transmembrane helix</keyword>
<evidence type="ECO:0000256" key="11">
    <source>
        <dbReference type="SAM" id="Phobius"/>
    </source>
</evidence>
<dbReference type="InterPro" id="IPR036890">
    <property type="entry name" value="HATPase_C_sf"/>
</dbReference>
<dbReference type="GO" id="GO:0004673">
    <property type="term" value="F:protein histidine kinase activity"/>
    <property type="evidence" value="ECO:0007669"/>
    <property type="project" value="UniProtKB-EC"/>
</dbReference>
<comment type="catalytic activity">
    <reaction evidence="1">
        <text>ATP + protein L-histidine = ADP + protein N-phospho-L-histidine.</text>
        <dbReference type="EC" id="2.7.13.3"/>
    </reaction>
</comment>
<dbReference type="Gene3D" id="3.30.565.10">
    <property type="entry name" value="Histidine kinase-like ATPase, C-terminal domain"/>
    <property type="match status" value="1"/>
</dbReference>
<evidence type="ECO:0000256" key="1">
    <source>
        <dbReference type="ARBA" id="ARBA00000085"/>
    </source>
</evidence>
<evidence type="ECO:0000256" key="10">
    <source>
        <dbReference type="ARBA" id="ARBA00023136"/>
    </source>
</evidence>
<evidence type="ECO:0000256" key="5">
    <source>
        <dbReference type="ARBA" id="ARBA00022679"/>
    </source>
</evidence>
<evidence type="ECO:0000256" key="2">
    <source>
        <dbReference type="ARBA" id="ARBA00004370"/>
    </source>
</evidence>
<dbReference type="PROSITE" id="PS50885">
    <property type="entry name" value="HAMP"/>
    <property type="match status" value="1"/>
</dbReference>
<name>A0A939GZC7_9BURK</name>
<evidence type="ECO:0000313" key="14">
    <source>
        <dbReference type="EMBL" id="MBO1250041.1"/>
    </source>
</evidence>